<reference evidence="2 4" key="3">
    <citation type="journal article" date="2018" name="Nature">
        <title>A major lineage of non-tailed dsDNA viruses as unrecognized killers of marine bacteria.</title>
        <authorList>
            <person name="Kauffman K.M."/>
            <person name="Hussain F.A."/>
            <person name="Yang J."/>
            <person name="Arevalo P."/>
            <person name="Brown J.M."/>
            <person name="Chang W.K."/>
            <person name="VanInsberghe D."/>
            <person name="Elsherbini J."/>
            <person name="Sharma R.S."/>
            <person name="Cutler M.B."/>
            <person name="Kelly L."/>
            <person name="Polz M.F."/>
        </authorList>
    </citation>
    <scope>NUCLEOTIDE SEQUENCE</scope>
    <source>
        <strain evidence="2">10N.261.48.A1</strain>
        <strain evidence="1 4">10N.286.55.E1</strain>
    </source>
</reference>
<proteinExistence type="predicted"/>
<dbReference type="EMBL" id="MCSB01000014">
    <property type="protein sequence ID" value="PME28999.1"/>
    <property type="molecule type" value="Genomic_DNA"/>
</dbReference>
<dbReference type="RefSeq" id="WP_099166202.1">
    <property type="nucleotide sequence ID" value="NZ_CAWQOO010001012.1"/>
</dbReference>
<sequence>MTMITITPNSNQNPPPLLLGDKPQGQFTQLGGAQNQPNLPGVVNFGEEPIIINIQGKKGQVQQNQGGQKQGNIGTEIKESLNTLIGMLQNFLGGDKGNGGEVKEAQGPSGLLGLLKHKLDLIFGLLGTGVEGTK</sequence>
<evidence type="ECO:0000313" key="4">
    <source>
        <dbReference type="Proteomes" id="UP000239763"/>
    </source>
</evidence>
<dbReference type="GeneID" id="69652478"/>
<accession>A0A855IMV7</accession>
<dbReference type="Proteomes" id="UP000239763">
    <property type="component" value="Unassembled WGS sequence"/>
</dbReference>
<dbReference type="Proteomes" id="UP000235554">
    <property type="component" value="Unassembled WGS sequence"/>
</dbReference>
<gene>
    <name evidence="2" type="ORF">BCT50_10620</name>
    <name evidence="1" type="ORF">BCV38_21695</name>
</gene>
<evidence type="ECO:0000313" key="1">
    <source>
        <dbReference type="EMBL" id="PME28999.1"/>
    </source>
</evidence>
<organism evidence="2 3">
    <name type="scientific">Vibrio lentus</name>
    <dbReference type="NCBI Taxonomy" id="136468"/>
    <lineage>
        <taxon>Bacteria</taxon>
        <taxon>Pseudomonadati</taxon>
        <taxon>Pseudomonadota</taxon>
        <taxon>Gammaproteobacteria</taxon>
        <taxon>Vibrionales</taxon>
        <taxon>Vibrionaceae</taxon>
        <taxon>Vibrio</taxon>
    </lineage>
</organism>
<protein>
    <submittedName>
        <fullName evidence="2">Uncharacterized protein</fullName>
    </submittedName>
</protein>
<keyword evidence="4" id="KW-1185">Reference proteome</keyword>
<evidence type="ECO:0000313" key="2">
    <source>
        <dbReference type="EMBL" id="PMM55600.1"/>
    </source>
</evidence>
<reference evidence="2" key="2">
    <citation type="submission" date="2016-07" db="EMBL/GenBank/DDBJ databases">
        <authorList>
            <person name="Kauffman K."/>
            <person name="Arevalo P."/>
            <person name="Polz M.F."/>
        </authorList>
    </citation>
    <scope>NUCLEOTIDE SEQUENCE</scope>
    <source>
        <strain evidence="2">10N.261.48.A1</strain>
        <strain evidence="1">10N.286.55.E1</strain>
    </source>
</reference>
<dbReference type="EMBL" id="MCZJ01000044">
    <property type="protein sequence ID" value="PMM55600.1"/>
    <property type="molecule type" value="Genomic_DNA"/>
</dbReference>
<evidence type="ECO:0000313" key="3">
    <source>
        <dbReference type="Proteomes" id="UP000235554"/>
    </source>
</evidence>
<dbReference type="AlphaFoldDB" id="A0A855IMV7"/>
<reference evidence="3" key="1">
    <citation type="submission" date="2016-07" db="EMBL/GenBank/DDBJ databases">
        <title>Nontailed viruses are major unrecognized killers of bacteria in the ocean.</title>
        <authorList>
            <person name="Kauffman K."/>
            <person name="Hussain F."/>
            <person name="Yang J."/>
            <person name="Arevalo P."/>
            <person name="Brown J."/>
            <person name="Cutler M."/>
            <person name="Kelly L."/>
            <person name="Polz M.F."/>
        </authorList>
    </citation>
    <scope>NUCLEOTIDE SEQUENCE [LARGE SCALE GENOMIC DNA]</scope>
    <source>
        <strain evidence="3">10N.261.48.A1</strain>
    </source>
</reference>
<name>A0A855IMV7_9VIBR</name>
<comment type="caution">
    <text evidence="2">The sequence shown here is derived from an EMBL/GenBank/DDBJ whole genome shotgun (WGS) entry which is preliminary data.</text>
</comment>